<dbReference type="Gene3D" id="2.40.50.40">
    <property type="match status" value="1"/>
</dbReference>
<dbReference type="Gene3D" id="2.170.270.10">
    <property type="entry name" value="SET domain"/>
    <property type="match status" value="1"/>
</dbReference>
<evidence type="ECO:0000256" key="11">
    <source>
        <dbReference type="SAM" id="Phobius"/>
    </source>
</evidence>
<dbReference type="SUPFAM" id="SSF82199">
    <property type="entry name" value="SET domain"/>
    <property type="match status" value="1"/>
</dbReference>
<feature type="compositionally biased region" description="Polar residues" evidence="10">
    <location>
        <begin position="154"/>
        <end position="170"/>
    </location>
</feature>
<feature type="transmembrane region" description="Helical" evidence="11">
    <location>
        <begin position="205"/>
        <end position="227"/>
    </location>
</feature>
<evidence type="ECO:0000259" key="13">
    <source>
        <dbReference type="PROSITE" id="PS50280"/>
    </source>
</evidence>
<dbReference type="Pfam" id="PF05033">
    <property type="entry name" value="Pre-SET"/>
    <property type="match status" value="1"/>
</dbReference>
<dbReference type="OrthoDB" id="308383at2759"/>
<dbReference type="GO" id="GO:0042054">
    <property type="term" value="F:histone methyltransferase activity"/>
    <property type="evidence" value="ECO:0007669"/>
    <property type="project" value="InterPro"/>
</dbReference>
<evidence type="ECO:0000313" key="16">
    <source>
        <dbReference type="Proteomes" id="UP000240830"/>
    </source>
</evidence>
<dbReference type="InterPro" id="IPR007728">
    <property type="entry name" value="Pre-SET_dom"/>
</dbReference>
<keyword evidence="11" id="KW-0812">Transmembrane</keyword>
<dbReference type="InterPro" id="IPR000953">
    <property type="entry name" value="Chromo/chromo_shadow_dom"/>
</dbReference>
<feature type="transmembrane region" description="Helical" evidence="11">
    <location>
        <begin position="351"/>
        <end position="368"/>
    </location>
</feature>
<dbReference type="PROSITE" id="PS50280">
    <property type="entry name" value="SET"/>
    <property type="match status" value="1"/>
</dbReference>
<dbReference type="GO" id="GO:0008270">
    <property type="term" value="F:zinc ion binding"/>
    <property type="evidence" value="ECO:0007669"/>
    <property type="project" value="InterPro"/>
</dbReference>
<name>A0A2H9TPR4_9FUNG</name>
<dbReference type="STRING" id="1246581.A0A2H9TPR4"/>
<dbReference type="AlphaFoldDB" id="A0A2H9TPR4"/>
<dbReference type="PROSITE" id="PS50013">
    <property type="entry name" value="CHROMO_2"/>
    <property type="match status" value="1"/>
</dbReference>
<feature type="transmembrane region" description="Helical" evidence="11">
    <location>
        <begin position="257"/>
        <end position="279"/>
    </location>
</feature>
<dbReference type="InterPro" id="IPR046341">
    <property type="entry name" value="SET_dom_sf"/>
</dbReference>
<dbReference type="GO" id="GO:0005694">
    <property type="term" value="C:chromosome"/>
    <property type="evidence" value="ECO:0007669"/>
    <property type="project" value="UniProtKB-SubCell"/>
</dbReference>
<evidence type="ECO:0000256" key="6">
    <source>
        <dbReference type="ARBA" id="ARBA00022691"/>
    </source>
</evidence>
<feature type="domain" description="Pre-SET" evidence="14">
    <location>
        <begin position="586"/>
        <end position="648"/>
    </location>
</feature>
<evidence type="ECO:0000256" key="5">
    <source>
        <dbReference type="ARBA" id="ARBA00022679"/>
    </source>
</evidence>
<dbReference type="Pfam" id="PF00385">
    <property type="entry name" value="Chromo"/>
    <property type="match status" value="1"/>
</dbReference>
<evidence type="ECO:0000256" key="7">
    <source>
        <dbReference type="ARBA" id="ARBA00022723"/>
    </source>
</evidence>
<dbReference type="EMBL" id="MTSL01000041">
    <property type="protein sequence ID" value="PJF19747.1"/>
    <property type="molecule type" value="Genomic_DNA"/>
</dbReference>
<keyword evidence="8" id="KW-0862">Zinc</keyword>
<evidence type="ECO:0000256" key="10">
    <source>
        <dbReference type="SAM" id="MobiDB-lite"/>
    </source>
</evidence>
<dbReference type="GO" id="GO:0032259">
    <property type="term" value="P:methylation"/>
    <property type="evidence" value="ECO:0007669"/>
    <property type="project" value="UniProtKB-KW"/>
</dbReference>
<feature type="region of interest" description="Disordered" evidence="10">
    <location>
        <begin position="474"/>
        <end position="525"/>
    </location>
</feature>
<keyword evidence="11" id="KW-1133">Transmembrane helix</keyword>
<feature type="compositionally biased region" description="Basic residues" evidence="10">
    <location>
        <begin position="1"/>
        <end position="10"/>
    </location>
</feature>
<feature type="domain" description="SET" evidence="13">
    <location>
        <begin position="651"/>
        <end position="779"/>
    </location>
</feature>
<dbReference type="SMART" id="SM00317">
    <property type="entry name" value="SET"/>
    <property type="match status" value="1"/>
</dbReference>
<dbReference type="InterPro" id="IPR001214">
    <property type="entry name" value="SET_dom"/>
</dbReference>
<keyword evidence="11" id="KW-0472">Membrane</keyword>
<proteinExistence type="predicted"/>
<keyword evidence="4 15" id="KW-0489">Methyltransferase</keyword>
<organism evidence="15 16">
    <name type="scientific">Paramicrosporidium saccamoebae</name>
    <dbReference type="NCBI Taxonomy" id="1246581"/>
    <lineage>
        <taxon>Eukaryota</taxon>
        <taxon>Fungi</taxon>
        <taxon>Fungi incertae sedis</taxon>
        <taxon>Cryptomycota</taxon>
        <taxon>Cryptomycota incertae sedis</taxon>
        <taxon>Paramicrosporidium</taxon>
    </lineage>
</organism>
<dbReference type="InterPro" id="IPR016197">
    <property type="entry name" value="Chromo-like_dom_sf"/>
</dbReference>
<accession>A0A2H9TPR4</accession>
<comment type="caution">
    <text evidence="15">The sequence shown here is derived from an EMBL/GenBank/DDBJ whole genome shotgun (WGS) entry which is preliminary data.</text>
</comment>
<evidence type="ECO:0000256" key="2">
    <source>
        <dbReference type="ARBA" id="ARBA00004286"/>
    </source>
</evidence>
<keyword evidence="5 15" id="KW-0808">Transferase</keyword>
<evidence type="ECO:0000259" key="12">
    <source>
        <dbReference type="PROSITE" id="PS50013"/>
    </source>
</evidence>
<sequence length="854" mass="94092">MIRPNNHRGKDRSTSPKISASSSVEDAQDYESIPIASDSQTDSPKPRISPVAMESPWAGHFPNPVASQAKDTDDMPELILPRGALAQTIATPGSPVKPSSNPESDGSATQPTNEPPRRISWVTAPNPEPFQPSIVEDTHNPELPYIAEPAPAASQGNSPPQRFHHTINSDSPPPTRDLSLTPSPPPSFKKDNAQKDMWFVWMQNMFSGFTAVLLLFAFSLGLFGYYISDLDSLYGLASDFESIHGWFVASIRQSKSLARITMAGVWLLVALQLFATFQFDNQMQLHASRMSKNWTKLSPLVKSVIQYSGNCCGYYAVDDRAGEYCPGEATEGCRFHIGEVSQGIKSSVKHLLALNFLIAILISMALIANRMQELCANSTMANVDENYYKVEEIIDSRISPTNGHCEFLVKWKDYSSIWNSWEPAVHLQHCHIALANFEHARRAAEIKDEVTFAKKMKENAVDSLHTQLEQKQAVRIEREKTRQPGSTPTDQFDHISKSQPGPALVGSLDSERAPSSHSDHPFVPSPYARRRGSVFEKFEKMMNSCGGELITVENEVDNVFPPAHFRCLSAPIIGSGVPTSDPSFLIGCTCHPDRQCHDGECACVSQNPDPRRIYSSDGRLLITSGPIYECNSKCSCPLSCPNRVVQRGRTVPLVIARYGPIKGWGVKAAAEIPKGTFIDVYLGELITTAEATRRIASAKHGRGSYLFDIDFNYEVGTESAYTIDAYTFGNVTHFINHSCEPNLRVHACFIDTADPSLHMLAFFAKRNIAKGEELCFDYLGSHGAAQAPQGTPGRRQPCSCAVGSAMDEGDTGRRQPCSCGTPKFDFVINEREEHEEPPTTKNYMVETPGGVHSP</sequence>
<dbReference type="InterPro" id="IPR050973">
    <property type="entry name" value="H3K9_Histone-Lys_N-MTase"/>
</dbReference>
<dbReference type="SUPFAM" id="SSF54160">
    <property type="entry name" value="Chromo domain-like"/>
    <property type="match status" value="1"/>
</dbReference>
<evidence type="ECO:0000256" key="9">
    <source>
        <dbReference type="ARBA" id="ARBA00023242"/>
    </source>
</evidence>
<dbReference type="SMART" id="SM00298">
    <property type="entry name" value="CHROMO"/>
    <property type="match status" value="1"/>
</dbReference>
<dbReference type="Proteomes" id="UP000240830">
    <property type="component" value="Unassembled WGS sequence"/>
</dbReference>
<dbReference type="SMART" id="SM00468">
    <property type="entry name" value="PreSET"/>
    <property type="match status" value="1"/>
</dbReference>
<evidence type="ECO:0000256" key="8">
    <source>
        <dbReference type="ARBA" id="ARBA00022833"/>
    </source>
</evidence>
<dbReference type="InterPro" id="IPR023780">
    <property type="entry name" value="Chromo_domain"/>
</dbReference>
<evidence type="ECO:0000259" key="14">
    <source>
        <dbReference type="PROSITE" id="PS50867"/>
    </source>
</evidence>
<dbReference type="InterPro" id="IPR023779">
    <property type="entry name" value="Chromodomain_CS"/>
</dbReference>
<keyword evidence="6" id="KW-0949">S-adenosyl-L-methionine</keyword>
<evidence type="ECO:0000256" key="3">
    <source>
        <dbReference type="ARBA" id="ARBA00022454"/>
    </source>
</evidence>
<keyword evidence="7" id="KW-0479">Metal-binding</keyword>
<feature type="region of interest" description="Disordered" evidence="10">
    <location>
        <begin position="784"/>
        <end position="814"/>
    </location>
</feature>
<evidence type="ECO:0000256" key="1">
    <source>
        <dbReference type="ARBA" id="ARBA00004123"/>
    </source>
</evidence>
<keyword evidence="9" id="KW-0539">Nucleus</keyword>
<feature type="region of interest" description="Disordered" evidence="10">
    <location>
        <begin position="831"/>
        <end position="854"/>
    </location>
</feature>
<gene>
    <name evidence="15" type="ORF">PSACC_00441</name>
</gene>
<dbReference type="Pfam" id="PF00856">
    <property type="entry name" value="SET"/>
    <property type="match status" value="1"/>
</dbReference>
<feature type="region of interest" description="Disordered" evidence="10">
    <location>
        <begin position="1"/>
        <end position="187"/>
    </location>
</feature>
<dbReference type="CDD" id="cd00024">
    <property type="entry name" value="CD_CSD"/>
    <property type="match status" value="1"/>
</dbReference>
<protein>
    <submittedName>
        <fullName evidence="15">Histone-lysine N-methyltransferase SUV39H2</fullName>
    </submittedName>
</protein>
<dbReference type="PROSITE" id="PS50867">
    <property type="entry name" value="PRE_SET"/>
    <property type="match status" value="1"/>
</dbReference>
<dbReference type="PANTHER" id="PTHR46223">
    <property type="entry name" value="HISTONE-LYSINE N-METHYLTRANSFERASE SUV39H"/>
    <property type="match status" value="1"/>
</dbReference>
<dbReference type="PROSITE" id="PS00598">
    <property type="entry name" value="CHROMO_1"/>
    <property type="match status" value="1"/>
</dbReference>
<evidence type="ECO:0000256" key="4">
    <source>
        <dbReference type="ARBA" id="ARBA00022603"/>
    </source>
</evidence>
<feature type="compositionally biased region" description="Polar residues" evidence="10">
    <location>
        <begin position="97"/>
        <end position="112"/>
    </location>
</feature>
<feature type="compositionally biased region" description="Basic and acidic residues" evidence="10">
    <location>
        <begin position="509"/>
        <end position="520"/>
    </location>
</feature>
<feature type="domain" description="Chromo" evidence="12">
    <location>
        <begin position="388"/>
        <end position="449"/>
    </location>
</feature>
<dbReference type="PANTHER" id="PTHR46223:SF3">
    <property type="entry name" value="HISTONE-LYSINE N-METHYLTRANSFERASE SET-23"/>
    <property type="match status" value="1"/>
</dbReference>
<evidence type="ECO:0000313" key="15">
    <source>
        <dbReference type="EMBL" id="PJF19747.1"/>
    </source>
</evidence>
<keyword evidence="16" id="KW-1185">Reference proteome</keyword>
<dbReference type="GO" id="GO:0005634">
    <property type="term" value="C:nucleus"/>
    <property type="evidence" value="ECO:0007669"/>
    <property type="project" value="UniProtKB-SubCell"/>
</dbReference>
<feature type="compositionally biased region" description="Polar residues" evidence="10">
    <location>
        <begin position="15"/>
        <end position="25"/>
    </location>
</feature>
<comment type="subcellular location">
    <subcellularLocation>
        <location evidence="2">Chromosome</location>
    </subcellularLocation>
    <subcellularLocation>
        <location evidence="1">Nucleus</location>
    </subcellularLocation>
</comment>
<keyword evidence="3" id="KW-0158">Chromosome</keyword>
<reference evidence="15 16" key="1">
    <citation type="submission" date="2016-10" db="EMBL/GenBank/DDBJ databases">
        <title>The genome of Paramicrosporidium saccamoebae is the missing link in understanding Cryptomycota and Microsporidia evolution.</title>
        <authorList>
            <person name="Quandt C.A."/>
            <person name="Beaudet D."/>
            <person name="Corsaro D."/>
            <person name="Michel R."/>
            <person name="Corradi N."/>
            <person name="James T."/>
        </authorList>
    </citation>
    <scope>NUCLEOTIDE SEQUENCE [LARGE SCALE GENOMIC DNA]</scope>
    <source>
        <strain evidence="15 16">KSL3</strain>
    </source>
</reference>